<proteinExistence type="predicted"/>
<reference evidence="1 2" key="1">
    <citation type="submission" date="2021-07" db="EMBL/GenBank/DDBJ databases">
        <authorList>
            <person name="Palmer J.M."/>
        </authorList>
    </citation>
    <scope>NUCLEOTIDE SEQUENCE [LARGE SCALE GENOMIC DNA]</scope>
    <source>
        <strain evidence="1 2">AT_MEX2019</strain>
        <tissue evidence="1">Muscle</tissue>
    </source>
</reference>
<organism evidence="1 2">
    <name type="scientific">Ataeniobius toweri</name>
    <dbReference type="NCBI Taxonomy" id="208326"/>
    <lineage>
        <taxon>Eukaryota</taxon>
        <taxon>Metazoa</taxon>
        <taxon>Chordata</taxon>
        <taxon>Craniata</taxon>
        <taxon>Vertebrata</taxon>
        <taxon>Euteleostomi</taxon>
        <taxon>Actinopterygii</taxon>
        <taxon>Neopterygii</taxon>
        <taxon>Teleostei</taxon>
        <taxon>Neoteleostei</taxon>
        <taxon>Acanthomorphata</taxon>
        <taxon>Ovalentaria</taxon>
        <taxon>Atherinomorphae</taxon>
        <taxon>Cyprinodontiformes</taxon>
        <taxon>Goodeidae</taxon>
        <taxon>Ataeniobius</taxon>
    </lineage>
</organism>
<evidence type="ECO:0000313" key="2">
    <source>
        <dbReference type="Proteomes" id="UP001345963"/>
    </source>
</evidence>
<comment type="caution">
    <text evidence="1">The sequence shown here is derived from an EMBL/GenBank/DDBJ whole genome shotgun (WGS) entry which is preliminary data.</text>
</comment>
<protein>
    <submittedName>
        <fullName evidence="1">Uncharacterized protein</fullName>
    </submittedName>
</protein>
<dbReference type="EMBL" id="JAHUTI010021453">
    <property type="protein sequence ID" value="MED6239475.1"/>
    <property type="molecule type" value="Genomic_DNA"/>
</dbReference>
<keyword evidence="2" id="KW-1185">Reference proteome</keyword>
<gene>
    <name evidence="1" type="ORF">ATANTOWER_006872</name>
</gene>
<accession>A0ABU7APX7</accession>
<dbReference type="Proteomes" id="UP001345963">
    <property type="component" value="Unassembled WGS sequence"/>
</dbReference>
<evidence type="ECO:0000313" key="1">
    <source>
        <dbReference type="EMBL" id="MED6239475.1"/>
    </source>
</evidence>
<name>A0ABU7APX7_9TELE</name>
<sequence>MNLKHFMVRLCNTSSALPPAPEVSWFCCRGGSGLCNLQPKSIILREFTVSDYMASALGRLETHQGNATLHGFLYIIDPCIQSFNAMFRRTSANIECCLVVFLM</sequence>